<evidence type="ECO:0000313" key="3">
    <source>
        <dbReference type="Proteomes" id="UP000294498"/>
    </source>
</evidence>
<dbReference type="GO" id="GO:0008195">
    <property type="term" value="F:phosphatidate phosphatase activity"/>
    <property type="evidence" value="ECO:0007669"/>
    <property type="project" value="InterPro"/>
</dbReference>
<evidence type="ECO:0000313" key="2">
    <source>
        <dbReference type="EMBL" id="TDX01126.1"/>
    </source>
</evidence>
<proteinExistence type="predicted"/>
<comment type="caution">
    <text evidence="2">The sequence shown here is derived from an EMBL/GenBank/DDBJ whole genome shotgun (WGS) entry which is preliminary data.</text>
</comment>
<dbReference type="Proteomes" id="UP000294498">
    <property type="component" value="Unassembled WGS sequence"/>
</dbReference>
<dbReference type="OrthoDB" id="9789875at2"/>
<gene>
    <name evidence="2" type="ORF">EDB95_2157</name>
</gene>
<dbReference type="AlphaFoldDB" id="A0A4R8DTA4"/>
<dbReference type="Pfam" id="PF09949">
    <property type="entry name" value="APP1_cat"/>
    <property type="match status" value="1"/>
</dbReference>
<keyword evidence="3" id="KW-1185">Reference proteome</keyword>
<dbReference type="PANTHER" id="PTHR28208:SF3">
    <property type="entry name" value="PHOSPHATIDATE PHOSPHATASE APP1"/>
    <property type="match status" value="1"/>
</dbReference>
<sequence length="324" mass="37459">MRAAANPTIVVYPGYANHSGLVVFGHVFRQNLRHWYPYSDNFFANLRVLWKLFRVKGLAGARVQLCVGSLVAETTTDVNGFFRFDLTLAPSVPYGWTAVEVRLAPGGGYEAPVAQGRILHPALNSYDIISDIDDTLLISHSLNWWKKFRLLIMHQPSERKPFDGVVSHYQQLYDANSRKGSCLFSFVSSSEWNLYPFIRAFSRTYQVPRGIYLMANLKTRFTELFRPGGNHGHKLHKIQEIFRYYPDHRFILLGDDTQQDPVLYMQAVRKFPQQVACVYIRHTRRRPSREVSAMLGEIERLGVPHCYFRHSEEAIRHSRAMGFM</sequence>
<name>A0A4R8DTA4_9BACT</name>
<protein>
    <submittedName>
        <fullName evidence="2">Uncharacterized protein DUF2183</fullName>
    </submittedName>
</protein>
<organism evidence="2 3">
    <name type="scientific">Dinghuibacter silviterrae</name>
    <dbReference type="NCBI Taxonomy" id="1539049"/>
    <lineage>
        <taxon>Bacteria</taxon>
        <taxon>Pseudomonadati</taxon>
        <taxon>Bacteroidota</taxon>
        <taxon>Chitinophagia</taxon>
        <taxon>Chitinophagales</taxon>
        <taxon>Chitinophagaceae</taxon>
        <taxon>Dinghuibacter</taxon>
    </lineage>
</organism>
<dbReference type="InterPro" id="IPR019236">
    <property type="entry name" value="APP1_cat"/>
</dbReference>
<dbReference type="PANTHER" id="PTHR28208">
    <property type="entry name" value="PHOSPHATIDATE PHOSPHATASE APP1"/>
    <property type="match status" value="1"/>
</dbReference>
<accession>A0A4R8DTA4</accession>
<reference evidence="2 3" key="1">
    <citation type="submission" date="2019-03" db="EMBL/GenBank/DDBJ databases">
        <title>Genomic Encyclopedia of Type Strains, Phase IV (KMG-IV): sequencing the most valuable type-strain genomes for metagenomic binning, comparative biology and taxonomic classification.</title>
        <authorList>
            <person name="Goeker M."/>
        </authorList>
    </citation>
    <scope>NUCLEOTIDE SEQUENCE [LARGE SCALE GENOMIC DNA]</scope>
    <source>
        <strain evidence="2 3">DSM 100059</strain>
    </source>
</reference>
<dbReference type="RefSeq" id="WP_133993410.1">
    <property type="nucleotide sequence ID" value="NZ_SODV01000001.1"/>
</dbReference>
<evidence type="ECO:0000259" key="1">
    <source>
        <dbReference type="Pfam" id="PF09949"/>
    </source>
</evidence>
<dbReference type="EMBL" id="SODV01000001">
    <property type="protein sequence ID" value="TDX01126.1"/>
    <property type="molecule type" value="Genomic_DNA"/>
</dbReference>
<feature type="domain" description="Phosphatidate phosphatase APP1 catalytic" evidence="1">
    <location>
        <begin position="127"/>
        <end position="282"/>
    </location>
</feature>
<dbReference type="InterPro" id="IPR052935">
    <property type="entry name" value="Mg2+_PAP"/>
</dbReference>